<dbReference type="Pfam" id="PF07940">
    <property type="entry name" value="Hepar_II_III_C"/>
    <property type="match status" value="1"/>
</dbReference>
<reference evidence="3 4" key="1">
    <citation type="submission" date="2019-09" db="EMBL/GenBank/DDBJ databases">
        <authorList>
            <person name="Kevbrin V."/>
            <person name="Grouzdev D.S."/>
        </authorList>
    </citation>
    <scope>NUCLEOTIDE SEQUENCE [LARGE SCALE GENOMIC DNA]</scope>
    <source>
        <strain evidence="3 4">G-192</strain>
    </source>
</reference>
<dbReference type="AlphaFoldDB" id="A0A5M6ZDN8"/>
<comment type="caution">
    <text evidence="3">The sequence shown here is derived from an EMBL/GenBank/DDBJ whole genome shotgun (WGS) entry which is preliminary data.</text>
</comment>
<organism evidence="3 4">
    <name type="scientific">Alkalicaulis satelles</name>
    <dbReference type="NCBI Taxonomy" id="2609175"/>
    <lineage>
        <taxon>Bacteria</taxon>
        <taxon>Pseudomonadati</taxon>
        <taxon>Pseudomonadota</taxon>
        <taxon>Alphaproteobacteria</taxon>
        <taxon>Maricaulales</taxon>
        <taxon>Maricaulaceae</taxon>
        <taxon>Alkalicaulis</taxon>
    </lineage>
</organism>
<evidence type="ECO:0000313" key="4">
    <source>
        <dbReference type="Proteomes" id="UP000325122"/>
    </source>
</evidence>
<name>A0A5M6ZDN8_9PROT</name>
<evidence type="ECO:0000313" key="3">
    <source>
        <dbReference type="EMBL" id="KAA5802425.1"/>
    </source>
</evidence>
<evidence type="ECO:0000259" key="2">
    <source>
        <dbReference type="Pfam" id="PF07940"/>
    </source>
</evidence>
<dbReference type="Gene3D" id="2.70.98.70">
    <property type="match status" value="1"/>
</dbReference>
<dbReference type="Proteomes" id="UP000325122">
    <property type="component" value="Unassembled WGS sequence"/>
</dbReference>
<feature type="domain" description="Heparinase II/III-like C-terminal" evidence="2">
    <location>
        <begin position="316"/>
        <end position="571"/>
    </location>
</feature>
<gene>
    <name evidence="3" type="ORF">F1654_11435</name>
</gene>
<dbReference type="InterPro" id="IPR012480">
    <property type="entry name" value="Hepar_II_III_C"/>
</dbReference>
<comment type="subcellular location">
    <subcellularLocation>
        <location evidence="1">Cell envelope</location>
    </subcellularLocation>
</comment>
<evidence type="ECO:0000256" key="1">
    <source>
        <dbReference type="ARBA" id="ARBA00004196"/>
    </source>
</evidence>
<dbReference type="InterPro" id="IPR008929">
    <property type="entry name" value="Chondroitin_lyas"/>
</dbReference>
<dbReference type="GO" id="GO:0030313">
    <property type="term" value="C:cell envelope"/>
    <property type="evidence" value="ECO:0007669"/>
    <property type="project" value="UniProtKB-SubCell"/>
</dbReference>
<protein>
    <submittedName>
        <fullName evidence="3">Heparinase</fullName>
    </submittedName>
</protein>
<dbReference type="Gene3D" id="1.50.10.100">
    <property type="entry name" value="Chondroitin AC/alginate lyase"/>
    <property type="match status" value="1"/>
</dbReference>
<keyword evidence="4" id="KW-1185">Reference proteome</keyword>
<sequence length="582" mass="61344">MGRQVTPADIAAALGRRVHQEASDFANAFAPYRALALGGRAPQALAVTPRALARGDKAHGAAMLAGRFVLAGETLQVEAGDSPWDLPAPSRRFAEALHGFAWLPDLLAVDDQEARAAARTLTDDWIARFGAWNFVSWAPGVLAARVRAWTLAGAALLTGEEAPGRLKSLARQCRRLARVLPVTPADRTRLDAALSLSLAAMCLGLPGRLQTRAGAALEAALKAQILPDGGHASRNPEAAADILIALCELDAAAAAGAAPLPGEVRRSIDRLSGFVRFSRLPGGALAGFHGGGEGDGRAMDAALAHAGGGKAPAGKVFNVAPHAGYHRAEAAGSVVIMDAAGPPPGLHGADTHASALAFEFAASGARIVVSCGWSPDHGVRWREAVRATAAHSALTLEETSSARLLGPGWRRDLTGPRIAHGPDPVKVRRNEEELGVWLEASHDGYRKAFGMSLRRRIFLAMDGADMRGEDGLFRPVEDGPPDNPEARLRFAIRFHLHPDVRASLSRDSMSALLVLPSGDGWRFRTDGGPVRLDRSVYLAAGAPPRRSTQLVVSGEAEPFGGGERPPNRVRWAFQRLGRVGAA</sequence>
<proteinExistence type="predicted"/>
<accession>A0A5M6ZDN8</accession>
<dbReference type="GO" id="GO:0016829">
    <property type="term" value="F:lyase activity"/>
    <property type="evidence" value="ECO:0007669"/>
    <property type="project" value="InterPro"/>
</dbReference>
<dbReference type="EMBL" id="VWOJ01000003">
    <property type="protein sequence ID" value="KAA5802425.1"/>
    <property type="molecule type" value="Genomic_DNA"/>
</dbReference>